<feature type="compositionally biased region" description="Basic and acidic residues" evidence="3">
    <location>
        <begin position="21"/>
        <end position="32"/>
    </location>
</feature>
<feature type="domain" description="RRM" evidence="4">
    <location>
        <begin position="151"/>
        <end position="236"/>
    </location>
</feature>
<protein>
    <recommendedName>
        <fullName evidence="4">RRM domain-containing protein</fullName>
    </recommendedName>
</protein>
<dbReference type="Gene3D" id="3.30.70.330">
    <property type="match status" value="1"/>
</dbReference>
<organism evidence="5 6">
    <name type="scientific">Ceratopteris richardii</name>
    <name type="common">Triangle waterfern</name>
    <dbReference type="NCBI Taxonomy" id="49495"/>
    <lineage>
        <taxon>Eukaryota</taxon>
        <taxon>Viridiplantae</taxon>
        <taxon>Streptophyta</taxon>
        <taxon>Embryophyta</taxon>
        <taxon>Tracheophyta</taxon>
        <taxon>Polypodiopsida</taxon>
        <taxon>Polypodiidae</taxon>
        <taxon>Polypodiales</taxon>
        <taxon>Pteridineae</taxon>
        <taxon>Pteridaceae</taxon>
        <taxon>Parkerioideae</taxon>
        <taxon>Ceratopteris</taxon>
    </lineage>
</organism>
<keyword evidence="1 2" id="KW-0694">RNA-binding</keyword>
<evidence type="ECO:0000256" key="1">
    <source>
        <dbReference type="ARBA" id="ARBA00022884"/>
    </source>
</evidence>
<dbReference type="InterPro" id="IPR012677">
    <property type="entry name" value="Nucleotide-bd_a/b_plait_sf"/>
</dbReference>
<dbReference type="OMA" id="RSFMRES"/>
<keyword evidence="6" id="KW-1185">Reference proteome</keyword>
<sequence>MADYWRFQDRGQTVPAHMKRPRPEFGEPHNDVHLAGPGPNYPPREDMRYDNRDGRFPWVEPSSMGMPYAPTGVPGAEMPGAAGAPYMALNGSGPIGDPKLGMPPMADPALAAQGGRMVPGHDMGLPQNFSGPKQDTQLRGPPGMAPPEATHTLYVEGIPADCTRREAAHIFRPFLGFKEVRLVHKEGKRDGGQFVLCFVDFIDPKTASIALEALQGYKFDESDRDSPSLRLQYSRFPGSRPGGRDGPRGMRDRDVLPPNRPFQR</sequence>
<reference evidence="5" key="1">
    <citation type="submission" date="2021-08" db="EMBL/GenBank/DDBJ databases">
        <title>WGS assembly of Ceratopteris richardii.</title>
        <authorList>
            <person name="Marchant D.B."/>
            <person name="Chen G."/>
            <person name="Jenkins J."/>
            <person name="Shu S."/>
            <person name="Leebens-Mack J."/>
            <person name="Grimwood J."/>
            <person name="Schmutz J."/>
            <person name="Soltis P."/>
            <person name="Soltis D."/>
            <person name="Chen Z.-H."/>
        </authorList>
    </citation>
    <scope>NUCLEOTIDE SEQUENCE</scope>
    <source>
        <strain evidence="5">Whitten #5841</strain>
        <tissue evidence="5">Leaf</tissue>
    </source>
</reference>
<dbReference type="GO" id="GO:0003723">
    <property type="term" value="F:RNA binding"/>
    <property type="evidence" value="ECO:0007669"/>
    <property type="project" value="UniProtKB-UniRule"/>
</dbReference>
<dbReference type="InterPro" id="IPR000504">
    <property type="entry name" value="RRM_dom"/>
</dbReference>
<dbReference type="EMBL" id="CM035438">
    <property type="protein sequence ID" value="KAH7285245.1"/>
    <property type="molecule type" value="Genomic_DNA"/>
</dbReference>
<dbReference type="Pfam" id="PF00076">
    <property type="entry name" value="RRM_1"/>
    <property type="match status" value="1"/>
</dbReference>
<feature type="compositionally biased region" description="Basic and acidic residues" evidence="3">
    <location>
        <begin position="242"/>
        <end position="255"/>
    </location>
</feature>
<evidence type="ECO:0000313" key="5">
    <source>
        <dbReference type="EMBL" id="KAH7285245.1"/>
    </source>
</evidence>
<feature type="region of interest" description="Disordered" evidence="3">
    <location>
        <begin position="220"/>
        <end position="264"/>
    </location>
</feature>
<accession>A0A8T2QP37</accession>
<dbReference type="OrthoDB" id="431169at2759"/>
<evidence type="ECO:0000313" key="6">
    <source>
        <dbReference type="Proteomes" id="UP000825935"/>
    </source>
</evidence>
<comment type="caution">
    <text evidence="5">The sequence shown here is derived from an EMBL/GenBank/DDBJ whole genome shotgun (WGS) entry which is preliminary data.</text>
</comment>
<evidence type="ECO:0000256" key="2">
    <source>
        <dbReference type="PROSITE-ProRule" id="PRU00176"/>
    </source>
</evidence>
<dbReference type="PROSITE" id="PS50102">
    <property type="entry name" value="RRM"/>
    <property type="match status" value="1"/>
</dbReference>
<dbReference type="AlphaFoldDB" id="A0A8T2QP37"/>
<dbReference type="CDD" id="cd21618">
    <property type="entry name" value="RRM_AtNSRA_like"/>
    <property type="match status" value="1"/>
</dbReference>
<dbReference type="Proteomes" id="UP000825935">
    <property type="component" value="Chromosome 33"/>
</dbReference>
<feature type="region of interest" description="Disordered" evidence="3">
    <location>
        <begin position="1"/>
        <end position="45"/>
    </location>
</feature>
<name>A0A8T2QP37_CERRI</name>
<dbReference type="PANTHER" id="PTHR10501">
    <property type="entry name" value="U1 SMALL NUCLEAR RIBONUCLEOPROTEIN A/U2 SMALL NUCLEAR RIBONUCLEOPROTEIN B"/>
    <property type="match status" value="1"/>
</dbReference>
<gene>
    <name evidence="5" type="ORF">KP509_33G018600</name>
</gene>
<proteinExistence type="predicted"/>
<evidence type="ECO:0000259" key="4">
    <source>
        <dbReference type="PROSITE" id="PS50102"/>
    </source>
</evidence>
<evidence type="ECO:0000256" key="3">
    <source>
        <dbReference type="SAM" id="MobiDB-lite"/>
    </source>
</evidence>
<dbReference type="SUPFAM" id="SSF54928">
    <property type="entry name" value="RNA-binding domain, RBD"/>
    <property type="match status" value="1"/>
</dbReference>
<dbReference type="InterPro" id="IPR035979">
    <property type="entry name" value="RBD_domain_sf"/>
</dbReference>